<evidence type="ECO:0000313" key="1">
    <source>
        <dbReference type="EMBL" id="OGE54472.1"/>
    </source>
</evidence>
<organism evidence="1 2">
    <name type="scientific">Penicillium arizonense</name>
    <dbReference type="NCBI Taxonomy" id="1835702"/>
    <lineage>
        <taxon>Eukaryota</taxon>
        <taxon>Fungi</taxon>
        <taxon>Dikarya</taxon>
        <taxon>Ascomycota</taxon>
        <taxon>Pezizomycotina</taxon>
        <taxon>Eurotiomycetes</taxon>
        <taxon>Eurotiomycetidae</taxon>
        <taxon>Eurotiales</taxon>
        <taxon>Aspergillaceae</taxon>
        <taxon>Penicillium</taxon>
    </lineage>
</organism>
<dbReference type="Proteomes" id="UP000177622">
    <property type="component" value="Unassembled WGS sequence"/>
</dbReference>
<dbReference type="AlphaFoldDB" id="A0A1F5LMP6"/>
<protein>
    <submittedName>
        <fullName evidence="1">Uncharacterized protein</fullName>
    </submittedName>
</protein>
<keyword evidence="2" id="KW-1185">Reference proteome</keyword>
<proteinExistence type="predicted"/>
<dbReference type="GeneID" id="34574982"/>
<dbReference type="RefSeq" id="XP_022489907.1">
    <property type="nucleotide sequence ID" value="XM_022630248.1"/>
</dbReference>
<dbReference type="EMBL" id="LXJU01000006">
    <property type="protein sequence ID" value="OGE54472.1"/>
    <property type="molecule type" value="Genomic_DNA"/>
</dbReference>
<gene>
    <name evidence="1" type="ORF">PENARI_c006G03380</name>
</gene>
<accession>A0A1F5LMP6</accession>
<reference evidence="1 2" key="1">
    <citation type="journal article" date="2016" name="Sci. Rep.">
        <title>Penicillium arizonense, a new, genome sequenced fungal species, reveals a high chemical diversity in secreted metabolites.</title>
        <authorList>
            <person name="Grijseels S."/>
            <person name="Nielsen J.C."/>
            <person name="Randelovic M."/>
            <person name="Nielsen J."/>
            <person name="Nielsen K.F."/>
            <person name="Workman M."/>
            <person name="Frisvad J.C."/>
        </authorList>
    </citation>
    <scope>NUCLEOTIDE SEQUENCE [LARGE SCALE GENOMIC DNA]</scope>
    <source>
        <strain evidence="1 2">CBS 141311</strain>
    </source>
</reference>
<evidence type="ECO:0000313" key="2">
    <source>
        <dbReference type="Proteomes" id="UP000177622"/>
    </source>
</evidence>
<sequence length="69" mass="7541">MRNAQAENDNYQRTSGLASPCAVLTEASDVEIQSIPKGAPERPTYPMLQGVGVWIEHLRHLGERDAAPP</sequence>
<comment type="caution">
    <text evidence="1">The sequence shown here is derived from an EMBL/GenBank/DDBJ whole genome shotgun (WGS) entry which is preliminary data.</text>
</comment>
<name>A0A1F5LMP6_PENAI</name>